<feature type="domain" description="Transposase IS200-like" evidence="1">
    <location>
        <begin position="18"/>
        <end position="163"/>
    </location>
</feature>
<dbReference type="InterPro" id="IPR002686">
    <property type="entry name" value="Transposase_17"/>
</dbReference>
<evidence type="ECO:0000313" key="2">
    <source>
        <dbReference type="EMBL" id="MBB6218539.1"/>
    </source>
</evidence>
<evidence type="ECO:0000259" key="1">
    <source>
        <dbReference type="SMART" id="SM01321"/>
    </source>
</evidence>
<dbReference type="GO" id="GO:0006313">
    <property type="term" value="P:DNA transposition"/>
    <property type="evidence" value="ECO:0007669"/>
    <property type="project" value="InterPro"/>
</dbReference>
<dbReference type="AlphaFoldDB" id="A0A841L819"/>
<dbReference type="RefSeq" id="WP_184313102.1">
    <property type="nucleotide sequence ID" value="NZ_JACHEN010000041.1"/>
</dbReference>
<sequence length="175" mass="20590">MDIFPQRKSLRLKNYDYSQVGLYFITICTQDKKPYFGQIVDGVMQLNSYGQIVNQCISKIGDLHIGLNIDCKVVMPNHVHFIIKNVGVAYYATRNMEGMSTQEKSKMLVPKIIQQFKTSTIKLTKQVSGLHAMQPLQWQRGYYEHIIRDENSYQKIYEYIESNPLRWELDQYYSD</sequence>
<gene>
    <name evidence="2" type="ORF">HNQ80_004713</name>
</gene>
<dbReference type="SMART" id="SM01321">
    <property type="entry name" value="Y1_Tnp"/>
    <property type="match status" value="1"/>
</dbReference>
<reference evidence="2 3" key="1">
    <citation type="submission" date="2020-08" db="EMBL/GenBank/DDBJ databases">
        <title>Genomic Encyclopedia of Type Strains, Phase IV (KMG-IV): sequencing the most valuable type-strain genomes for metagenomic binning, comparative biology and taxonomic classification.</title>
        <authorList>
            <person name="Goeker M."/>
        </authorList>
    </citation>
    <scope>NUCLEOTIDE SEQUENCE [LARGE SCALE GENOMIC DNA]</scope>
    <source>
        <strain evidence="2 3">DSM 103526</strain>
    </source>
</reference>
<protein>
    <submittedName>
        <fullName evidence="2">REP element-mobilizing transposase RayT</fullName>
    </submittedName>
</protein>
<name>A0A841L819_9FIRM</name>
<dbReference type="GO" id="GO:0043565">
    <property type="term" value="F:sequence-specific DNA binding"/>
    <property type="evidence" value="ECO:0007669"/>
    <property type="project" value="TreeGrafter"/>
</dbReference>
<organism evidence="2 3">
    <name type="scientific">Anaerosolibacter carboniphilus</name>
    <dbReference type="NCBI Taxonomy" id="1417629"/>
    <lineage>
        <taxon>Bacteria</taxon>
        <taxon>Bacillati</taxon>
        <taxon>Bacillota</taxon>
        <taxon>Clostridia</taxon>
        <taxon>Peptostreptococcales</taxon>
        <taxon>Thermotaleaceae</taxon>
        <taxon>Anaerosolibacter</taxon>
    </lineage>
</organism>
<comment type="caution">
    <text evidence="2">The sequence shown here is derived from an EMBL/GenBank/DDBJ whole genome shotgun (WGS) entry which is preliminary data.</text>
</comment>
<dbReference type="PANTHER" id="PTHR36966:SF1">
    <property type="entry name" value="REP-ASSOCIATED TYROSINE TRANSPOSASE"/>
    <property type="match status" value="1"/>
</dbReference>
<keyword evidence="3" id="KW-1185">Reference proteome</keyword>
<dbReference type="EMBL" id="JACHEN010000041">
    <property type="protein sequence ID" value="MBB6218539.1"/>
    <property type="molecule type" value="Genomic_DNA"/>
</dbReference>
<evidence type="ECO:0000313" key="3">
    <source>
        <dbReference type="Proteomes" id="UP000579281"/>
    </source>
</evidence>
<dbReference type="InterPro" id="IPR052715">
    <property type="entry name" value="RAYT_transposase"/>
</dbReference>
<dbReference type="Proteomes" id="UP000579281">
    <property type="component" value="Unassembled WGS sequence"/>
</dbReference>
<dbReference type="SUPFAM" id="SSF143422">
    <property type="entry name" value="Transposase IS200-like"/>
    <property type="match status" value="1"/>
</dbReference>
<dbReference type="GO" id="GO:0004803">
    <property type="term" value="F:transposase activity"/>
    <property type="evidence" value="ECO:0007669"/>
    <property type="project" value="InterPro"/>
</dbReference>
<dbReference type="PANTHER" id="PTHR36966">
    <property type="entry name" value="REP-ASSOCIATED TYROSINE TRANSPOSASE"/>
    <property type="match status" value="1"/>
</dbReference>
<proteinExistence type="predicted"/>
<dbReference type="Gene3D" id="3.30.70.1290">
    <property type="entry name" value="Transposase IS200-like"/>
    <property type="match status" value="1"/>
</dbReference>
<dbReference type="InterPro" id="IPR036515">
    <property type="entry name" value="Transposase_17_sf"/>
</dbReference>
<accession>A0A841L819</accession>